<feature type="region of interest" description="Disordered" evidence="1">
    <location>
        <begin position="109"/>
        <end position="144"/>
    </location>
</feature>
<evidence type="ECO:0000313" key="3">
    <source>
        <dbReference type="Proteomes" id="UP000239757"/>
    </source>
</evidence>
<proteinExistence type="predicted"/>
<dbReference type="Proteomes" id="UP000239757">
    <property type="component" value="Unassembled WGS sequence"/>
</dbReference>
<feature type="compositionally biased region" description="Gly residues" evidence="1">
    <location>
        <begin position="129"/>
        <end position="144"/>
    </location>
</feature>
<evidence type="ECO:0000313" key="2">
    <source>
        <dbReference type="EMBL" id="PPR98684.1"/>
    </source>
</evidence>
<evidence type="ECO:0000256" key="1">
    <source>
        <dbReference type="SAM" id="MobiDB-lite"/>
    </source>
</evidence>
<dbReference type="EMBL" id="KZ665615">
    <property type="protein sequence ID" value="PPR98684.1"/>
    <property type="molecule type" value="Genomic_DNA"/>
</dbReference>
<sequence>MKHCSFVREKVVEGMIEVNYVLAIDKIADEPYGNSQWRNHGAITTHHRHVHNQKVPRHGHLPHPTNYLTTKSSHYIKTKSSAQANLPTPQQQRSCIHFFVSISNVEENRHRGVSNTQSVKGEVGDKSGQVGGNHGTGGSNGDID</sequence>
<name>A0A2P5X5S2_GOSBA</name>
<accession>A0A2P5X5S2</accession>
<dbReference type="AlphaFoldDB" id="A0A2P5X5S2"/>
<gene>
    <name evidence="2" type="ORF">GOBAR_AA21990</name>
</gene>
<reference evidence="2 3" key="1">
    <citation type="submission" date="2015-01" db="EMBL/GenBank/DDBJ databases">
        <title>Genome of allotetraploid Gossypium barbadense reveals genomic plasticity and fiber elongation in cotton evolution.</title>
        <authorList>
            <person name="Chen X."/>
            <person name="Liu X."/>
            <person name="Zhao B."/>
            <person name="Zheng H."/>
            <person name="Hu Y."/>
            <person name="Lu G."/>
            <person name="Yang C."/>
            <person name="Chen J."/>
            <person name="Shan C."/>
            <person name="Zhang L."/>
            <person name="Zhou Y."/>
            <person name="Wang L."/>
            <person name="Guo W."/>
            <person name="Bai Y."/>
            <person name="Ruan J."/>
            <person name="Shangguan X."/>
            <person name="Mao Y."/>
            <person name="Jiang J."/>
            <person name="Zhu Y."/>
            <person name="Lei J."/>
            <person name="Kang H."/>
            <person name="Chen S."/>
            <person name="He X."/>
            <person name="Wang R."/>
            <person name="Wang Y."/>
            <person name="Chen J."/>
            <person name="Wang L."/>
            <person name="Yu S."/>
            <person name="Wang B."/>
            <person name="Wei J."/>
            <person name="Song S."/>
            <person name="Lu X."/>
            <person name="Gao Z."/>
            <person name="Gu W."/>
            <person name="Deng X."/>
            <person name="Ma D."/>
            <person name="Wang S."/>
            <person name="Liang W."/>
            <person name="Fang L."/>
            <person name="Cai C."/>
            <person name="Zhu X."/>
            <person name="Zhou B."/>
            <person name="Zhang Y."/>
            <person name="Chen Z."/>
            <person name="Xu S."/>
            <person name="Zhu R."/>
            <person name="Wang S."/>
            <person name="Zhang T."/>
            <person name="Zhao G."/>
        </authorList>
    </citation>
    <scope>NUCLEOTIDE SEQUENCE [LARGE SCALE GENOMIC DNA]</scope>
    <source>
        <strain evidence="3">cv. Xinhai21</strain>
        <tissue evidence="2">Leaf</tissue>
    </source>
</reference>
<protein>
    <submittedName>
        <fullName evidence="2">Uncharacterized protein</fullName>
    </submittedName>
</protein>
<organism evidence="2 3">
    <name type="scientific">Gossypium barbadense</name>
    <name type="common">Sea Island cotton</name>
    <name type="synonym">Hibiscus barbadensis</name>
    <dbReference type="NCBI Taxonomy" id="3634"/>
    <lineage>
        <taxon>Eukaryota</taxon>
        <taxon>Viridiplantae</taxon>
        <taxon>Streptophyta</taxon>
        <taxon>Embryophyta</taxon>
        <taxon>Tracheophyta</taxon>
        <taxon>Spermatophyta</taxon>
        <taxon>Magnoliopsida</taxon>
        <taxon>eudicotyledons</taxon>
        <taxon>Gunneridae</taxon>
        <taxon>Pentapetalae</taxon>
        <taxon>rosids</taxon>
        <taxon>malvids</taxon>
        <taxon>Malvales</taxon>
        <taxon>Malvaceae</taxon>
        <taxon>Malvoideae</taxon>
        <taxon>Gossypium</taxon>
    </lineage>
</organism>